<dbReference type="Pfam" id="PF07167">
    <property type="entry name" value="PhaC_N"/>
    <property type="match status" value="1"/>
</dbReference>
<proteinExistence type="predicted"/>
<feature type="region of interest" description="Disordered" evidence="5">
    <location>
        <begin position="1"/>
        <end position="55"/>
    </location>
</feature>
<dbReference type="GO" id="GO:0016746">
    <property type="term" value="F:acyltransferase activity"/>
    <property type="evidence" value="ECO:0007669"/>
    <property type="project" value="UniProtKB-KW"/>
</dbReference>
<feature type="domain" description="Poly-beta-hydroxybutyrate polymerase N-terminal" evidence="6">
    <location>
        <begin position="156"/>
        <end position="327"/>
    </location>
</feature>
<evidence type="ECO:0000313" key="8">
    <source>
        <dbReference type="Proteomes" id="UP001214043"/>
    </source>
</evidence>
<dbReference type="Proteomes" id="UP001214043">
    <property type="component" value="Chromosome"/>
</dbReference>
<dbReference type="EMBL" id="CP118166">
    <property type="protein sequence ID" value="WDI31147.1"/>
    <property type="molecule type" value="Genomic_DNA"/>
</dbReference>
<keyword evidence="2" id="KW-0963">Cytoplasm</keyword>
<evidence type="ECO:0000256" key="5">
    <source>
        <dbReference type="SAM" id="MobiDB-lite"/>
    </source>
</evidence>
<dbReference type="GO" id="GO:0005737">
    <property type="term" value="C:cytoplasm"/>
    <property type="evidence" value="ECO:0007669"/>
    <property type="project" value="UniProtKB-SubCell"/>
</dbReference>
<dbReference type="GO" id="GO:0042619">
    <property type="term" value="P:poly-hydroxybutyrate biosynthetic process"/>
    <property type="evidence" value="ECO:0007669"/>
    <property type="project" value="InterPro"/>
</dbReference>
<dbReference type="InterPro" id="IPR010941">
    <property type="entry name" value="PhaC_N"/>
</dbReference>
<gene>
    <name evidence="7" type="primary">phaC</name>
    <name evidence="7" type="ORF">PUV54_14445</name>
</gene>
<dbReference type="InterPro" id="IPR051321">
    <property type="entry name" value="PHA/PHB_synthase"/>
</dbReference>
<reference evidence="7" key="1">
    <citation type="submission" date="2023-02" db="EMBL/GenBank/DDBJ databases">
        <title>Genome sequence of Hyphococcus flavus.</title>
        <authorList>
            <person name="Rong J.-C."/>
            <person name="Zhao Q."/>
            <person name="Yi M."/>
            <person name="Wu J.-Y."/>
        </authorList>
    </citation>
    <scope>NUCLEOTIDE SEQUENCE</scope>
    <source>
        <strain evidence="7">MCCC 1K03223</strain>
    </source>
</reference>
<dbReference type="KEGG" id="hfl:PUV54_14445"/>
<keyword evidence="4" id="KW-0012">Acyltransferase</keyword>
<organism evidence="7 8">
    <name type="scientific">Hyphococcus flavus</name>
    <dbReference type="NCBI Taxonomy" id="1866326"/>
    <lineage>
        <taxon>Bacteria</taxon>
        <taxon>Pseudomonadati</taxon>
        <taxon>Pseudomonadota</taxon>
        <taxon>Alphaproteobacteria</taxon>
        <taxon>Parvularculales</taxon>
        <taxon>Parvularculaceae</taxon>
        <taxon>Hyphococcus</taxon>
    </lineage>
</organism>
<evidence type="ECO:0000256" key="2">
    <source>
        <dbReference type="ARBA" id="ARBA00022490"/>
    </source>
</evidence>
<comment type="subcellular location">
    <subcellularLocation>
        <location evidence="1">Cytoplasm</location>
    </subcellularLocation>
</comment>
<name>A0AAE9ZDV1_9PROT</name>
<dbReference type="PANTHER" id="PTHR36837">
    <property type="entry name" value="POLY(3-HYDROXYALKANOATE) POLYMERASE SUBUNIT PHAC"/>
    <property type="match status" value="1"/>
</dbReference>
<dbReference type="Gene3D" id="3.40.50.1820">
    <property type="entry name" value="alpha/beta hydrolase"/>
    <property type="match status" value="1"/>
</dbReference>
<keyword evidence="8" id="KW-1185">Reference proteome</keyword>
<dbReference type="InterPro" id="IPR029058">
    <property type="entry name" value="AB_hydrolase_fold"/>
</dbReference>
<dbReference type="SUPFAM" id="SSF53474">
    <property type="entry name" value="alpha/beta-Hydrolases"/>
    <property type="match status" value="1"/>
</dbReference>
<dbReference type="RefSeq" id="WP_274492970.1">
    <property type="nucleotide sequence ID" value="NZ_CP118166.1"/>
</dbReference>
<dbReference type="InterPro" id="IPR010963">
    <property type="entry name" value="PHA_synth_I"/>
</dbReference>
<sequence length="649" mass="73144">MTQAKDKPAKPKKPKKTGGKTSEAVNKTTAKPHPSRMASVENPQEPQLPPPPKSLYEDFDALSEYLTDISGRSQEVIREFFDRNADMRRYTGELPSDPLNVGEAFQEMMKGLSMDPGTVMQRQFNLYGDYAKLMATMSQRMAGESVKPAISPTPGDKRFAHPAWNENHMLDFIKQSYLIFARWLETTIDQVDFDDEHEKKKAEFFTRQFIDAFSPSNFAMLNPEVVEATIESKGENLLKGLKNLLEDIDRGHGELAIRQADLDFFKLGENVATTPGKVVFQNEIFQLIQYSPTTDEVAKTPMLIVPPWINKFYILDLQPKNSFISWLVSQGRTVFVMSWVNPSPELKDKTFEDYIKQGLFEALDAVEKATGEKRADTIGYCIGGTMLSTALALMARKGDDRVNSATFFTAQADFKESGDLLLFVDDEQLDAIEKQMDAAGGVLEGRAMATTFNMLRSNDLIWSFVIDNYLKGKDPARFDLLFWNSDATRMPKKVHLFYLREFYQHNRLAKGEMIIDGEALDLGEVDIPIFMQAGETDHIAPHNSVYRTARLFASKGNDKVQYMLAGSGHIAGVVNHPDKHKYHHSTNVELPGSLDEWKAKAEKAPGSWWPYWIDWLNHVSPGKVPARTPGDGKLEPIEDAPGSYVKVKA</sequence>
<dbReference type="PANTHER" id="PTHR36837:SF5">
    <property type="entry name" value="POLY-3-HYDROXYBUTYRATE SYNTHASE"/>
    <property type="match status" value="1"/>
</dbReference>
<dbReference type="AlphaFoldDB" id="A0AAE9ZDV1"/>
<dbReference type="NCBIfam" id="TIGR01838">
    <property type="entry name" value="PHA_synth_I"/>
    <property type="match status" value="1"/>
</dbReference>
<protein>
    <submittedName>
        <fullName evidence="7">Class I poly(R)-hydroxyalkanoic acid synthase</fullName>
    </submittedName>
</protein>
<evidence type="ECO:0000259" key="6">
    <source>
        <dbReference type="Pfam" id="PF07167"/>
    </source>
</evidence>
<evidence type="ECO:0000256" key="4">
    <source>
        <dbReference type="ARBA" id="ARBA00023315"/>
    </source>
</evidence>
<evidence type="ECO:0000256" key="1">
    <source>
        <dbReference type="ARBA" id="ARBA00004496"/>
    </source>
</evidence>
<evidence type="ECO:0000256" key="3">
    <source>
        <dbReference type="ARBA" id="ARBA00022679"/>
    </source>
</evidence>
<keyword evidence="3" id="KW-0808">Transferase</keyword>
<accession>A0AAE9ZDV1</accession>
<evidence type="ECO:0000313" key="7">
    <source>
        <dbReference type="EMBL" id="WDI31147.1"/>
    </source>
</evidence>